<dbReference type="PANTHER" id="PTHR47830">
    <property type="entry name" value="OS11G0534100 PROTEIN"/>
    <property type="match status" value="1"/>
</dbReference>
<evidence type="ECO:0000256" key="5">
    <source>
        <dbReference type="ARBA" id="ARBA00023136"/>
    </source>
</evidence>
<keyword evidence="4 6" id="KW-1133">Transmembrane helix</keyword>
<dbReference type="InterPro" id="IPR006904">
    <property type="entry name" value="DUF716"/>
</dbReference>
<feature type="transmembrane region" description="Helical" evidence="6">
    <location>
        <begin position="168"/>
        <end position="186"/>
    </location>
</feature>
<dbReference type="GO" id="GO:0016020">
    <property type="term" value="C:membrane"/>
    <property type="evidence" value="ECO:0007669"/>
    <property type="project" value="UniProtKB-SubCell"/>
</dbReference>
<dbReference type="EMBL" id="JAINDJ010000005">
    <property type="protein sequence ID" value="KAG9445773.1"/>
    <property type="molecule type" value="Genomic_DNA"/>
</dbReference>
<organism evidence="7 8">
    <name type="scientific">Aristolochia fimbriata</name>
    <name type="common">White veined hardy Dutchman's pipe vine</name>
    <dbReference type="NCBI Taxonomy" id="158543"/>
    <lineage>
        <taxon>Eukaryota</taxon>
        <taxon>Viridiplantae</taxon>
        <taxon>Streptophyta</taxon>
        <taxon>Embryophyta</taxon>
        <taxon>Tracheophyta</taxon>
        <taxon>Spermatophyta</taxon>
        <taxon>Magnoliopsida</taxon>
        <taxon>Magnoliidae</taxon>
        <taxon>Piperales</taxon>
        <taxon>Aristolochiaceae</taxon>
        <taxon>Aristolochia</taxon>
    </lineage>
</organism>
<accession>A0AAV7EEW6</accession>
<dbReference type="Pfam" id="PF04819">
    <property type="entry name" value="DUF716"/>
    <property type="match status" value="1"/>
</dbReference>
<protein>
    <submittedName>
        <fullName evidence="7">Uncharacterized protein</fullName>
    </submittedName>
</protein>
<sequence length="288" mass="32234">MASLPTHFSAFVFLFPIGFRRLLSSFSLYLKSPALYRSRVWYLSESKWKNLDLYGLLIILPIAAFSEVFWFVTFSGHPTYRFAFFQQSAVLSLFWLVAFAIVLRENFDIFLLHENLIFLFAAIAFLVEYSVIGRGITGLGGHVYGLLSACTLVCAASCLFLAVRPTAFFADVALSSGIIFKATWVLQAGLSLFSDTFAPKGCKSIPVSLALEKTDVYCVLDEDRLRGLALIDFLFVIHALGIFVLIFLGFGSVSWKRKMRYGGLGSLLMSETESENLVMRQASAFEME</sequence>
<proteinExistence type="inferred from homology"/>
<feature type="transmembrane region" description="Helical" evidence="6">
    <location>
        <begin position="142"/>
        <end position="161"/>
    </location>
</feature>
<evidence type="ECO:0000256" key="6">
    <source>
        <dbReference type="SAM" id="Phobius"/>
    </source>
</evidence>
<feature type="transmembrane region" description="Helical" evidence="6">
    <location>
        <begin position="6"/>
        <end position="30"/>
    </location>
</feature>
<gene>
    <name evidence="7" type="ORF">H6P81_011901</name>
</gene>
<keyword evidence="3 6" id="KW-0812">Transmembrane</keyword>
<evidence type="ECO:0000256" key="1">
    <source>
        <dbReference type="ARBA" id="ARBA00004141"/>
    </source>
</evidence>
<dbReference type="AlphaFoldDB" id="A0AAV7EEW6"/>
<feature type="transmembrane region" description="Helical" evidence="6">
    <location>
        <begin position="51"/>
        <end position="72"/>
    </location>
</feature>
<feature type="transmembrane region" description="Helical" evidence="6">
    <location>
        <begin position="84"/>
        <end position="103"/>
    </location>
</feature>
<feature type="transmembrane region" description="Helical" evidence="6">
    <location>
        <begin position="229"/>
        <end position="250"/>
    </location>
</feature>
<keyword evidence="5 6" id="KW-0472">Membrane</keyword>
<dbReference type="PANTHER" id="PTHR47830:SF2">
    <property type="entry name" value="PROTEIN, PUTATIVE-RELATED"/>
    <property type="match status" value="1"/>
</dbReference>
<feature type="transmembrane region" description="Helical" evidence="6">
    <location>
        <begin position="115"/>
        <end position="136"/>
    </location>
</feature>
<evidence type="ECO:0000256" key="4">
    <source>
        <dbReference type="ARBA" id="ARBA00022989"/>
    </source>
</evidence>
<name>A0AAV7EEW6_ARIFI</name>
<evidence type="ECO:0000256" key="3">
    <source>
        <dbReference type="ARBA" id="ARBA00022692"/>
    </source>
</evidence>
<comment type="similarity">
    <text evidence="2">Belongs to the TMEM45 family.</text>
</comment>
<dbReference type="Proteomes" id="UP000825729">
    <property type="component" value="Unassembled WGS sequence"/>
</dbReference>
<evidence type="ECO:0000313" key="8">
    <source>
        <dbReference type="Proteomes" id="UP000825729"/>
    </source>
</evidence>
<comment type="subcellular location">
    <subcellularLocation>
        <location evidence="1">Membrane</location>
        <topology evidence="1">Multi-pass membrane protein</topology>
    </subcellularLocation>
</comment>
<evidence type="ECO:0000313" key="7">
    <source>
        <dbReference type="EMBL" id="KAG9445773.1"/>
    </source>
</evidence>
<reference evidence="7 8" key="1">
    <citation type="submission" date="2021-07" db="EMBL/GenBank/DDBJ databases">
        <title>The Aristolochia fimbriata genome: insights into angiosperm evolution, floral development and chemical biosynthesis.</title>
        <authorList>
            <person name="Jiao Y."/>
        </authorList>
    </citation>
    <scope>NUCLEOTIDE SEQUENCE [LARGE SCALE GENOMIC DNA]</scope>
    <source>
        <strain evidence="7">IBCAS-2021</strain>
        <tissue evidence="7">Leaf</tissue>
    </source>
</reference>
<keyword evidence="8" id="KW-1185">Reference proteome</keyword>
<comment type="caution">
    <text evidence="7">The sequence shown here is derived from an EMBL/GenBank/DDBJ whole genome shotgun (WGS) entry which is preliminary data.</text>
</comment>
<evidence type="ECO:0000256" key="2">
    <source>
        <dbReference type="ARBA" id="ARBA00006948"/>
    </source>
</evidence>